<dbReference type="SUPFAM" id="SSF53756">
    <property type="entry name" value="UDP-Glycosyltransferase/glycogen phosphorylase"/>
    <property type="match status" value="1"/>
</dbReference>
<keyword evidence="1" id="KW-0808">Transferase</keyword>
<proteinExistence type="predicted"/>
<name>A0A285PFS5_9HYPH</name>
<dbReference type="GO" id="GO:0047355">
    <property type="term" value="F:CDP-glycerol glycerophosphotransferase activity"/>
    <property type="evidence" value="ECO:0007669"/>
    <property type="project" value="InterPro"/>
</dbReference>
<dbReference type="EMBL" id="OBEL01000004">
    <property type="protein sequence ID" value="SNZ20143.1"/>
    <property type="molecule type" value="Genomic_DNA"/>
</dbReference>
<dbReference type="OrthoDB" id="5430637at2"/>
<dbReference type="InterPro" id="IPR043148">
    <property type="entry name" value="TagF_C"/>
</dbReference>
<keyword evidence="2" id="KW-1185">Reference proteome</keyword>
<dbReference type="Pfam" id="PF04464">
    <property type="entry name" value="Glyphos_transf"/>
    <property type="match status" value="1"/>
</dbReference>
<evidence type="ECO:0000313" key="1">
    <source>
        <dbReference type="EMBL" id="SNZ20143.1"/>
    </source>
</evidence>
<evidence type="ECO:0000313" key="2">
    <source>
        <dbReference type="Proteomes" id="UP000219439"/>
    </source>
</evidence>
<dbReference type="RefSeq" id="WP_097154525.1">
    <property type="nucleotide sequence ID" value="NZ_OBEL01000004.1"/>
</dbReference>
<accession>A0A285PFS5</accession>
<protein>
    <submittedName>
        <fullName evidence="1">CDP-Glycerol:Poly(Glycerophosphate) glycerophosphotransferase</fullName>
    </submittedName>
</protein>
<dbReference type="Proteomes" id="UP000219439">
    <property type="component" value="Unassembled WGS sequence"/>
</dbReference>
<dbReference type="GO" id="GO:0016020">
    <property type="term" value="C:membrane"/>
    <property type="evidence" value="ECO:0007669"/>
    <property type="project" value="InterPro"/>
</dbReference>
<sequence>MGKKLSILVLISNEQYLRNWIKAGAFSQLEQDHNVHYLVARDYWDPAKMRDVNVEKYTVLDQPSYRKFFFRRLLTVTMYKYIKRSRAFEIKLRGVRPALRNLYKFLACPGIFQAFLSAMNVVLPKWGALADVIKDRKPDILLAPSIAADSFTIDMTYTAKCLDVKSILLINSWDNLVSKGVLPILPNKVVVWGEQGAKQAEVVQDTPREKIEILGLPRFESYFNQQNLDDKLSAFRKLNEIPEGKKIIFYATTSLPYDDVTALEFLDKQISENSKFRDYIVLFRPHPEMMQRAGEKNVFECDFKNVVLDRQVSDFYASRFKAEDHDYPSFINDTELEYYPVLMNAVSLMVCPPTTMALEAALNGIPALVLCYPDGKNQGLTADKTAHYGYFDELFEAPGILPCWEQKDYPELFEKLIALGADKEIAEALRYASEYIVYKDEQPYSQRLSKIVEETCA</sequence>
<dbReference type="AlphaFoldDB" id="A0A285PFS5"/>
<gene>
    <name evidence="1" type="ORF">SAMN06265368_3246</name>
</gene>
<dbReference type="Gene3D" id="3.40.50.12580">
    <property type="match status" value="1"/>
</dbReference>
<organism evidence="1 2">
    <name type="scientific">Cohaesibacter gelatinilyticus</name>
    <dbReference type="NCBI Taxonomy" id="372072"/>
    <lineage>
        <taxon>Bacteria</taxon>
        <taxon>Pseudomonadati</taxon>
        <taxon>Pseudomonadota</taxon>
        <taxon>Alphaproteobacteria</taxon>
        <taxon>Hyphomicrobiales</taxon>
        <taxon>Cohaesibacteraceae</taxon>
    </lineage>
</organism>
<dbReference type="InterPro" id="IPR007554">
    <property type="entry name" value="Glycerophosphate_synth"/>
</dbReference>
<reference evidence="1 2" key="1">
    <citation type="submission" date="2017-09" db="EMBL/GenBank/DDBJ databases">
        <authorList>
            <person name="Ehlers B."/>
            <person name="Leendertz F.H."/>
        </authorList>
    </citation>
    <scope>NUCLEOTIDE SEQUENCE [LARGE SCALE GENOMIC DNA]</scope>
    <source>
        <strain evidence="1 2">DSM 18289</strain>
    </source>
</reference>